<comment type="caution">
    <text evidence="2">The sequence shown here is derived from an EMBL/GenBank/DDBJ whole genome shotgun (WGS) entry which is preliminary data.</text>
</comment>
<evidence type="ECO:0000259" key="1">
    <source>
        <dbReference type="Pfam" id="PF03259"/>
    </source>
</evidence>
<sequence>MAVEVLEELRKLPGVEKVVLLSSTGIPVAGEDNLAVAALSAVVVDSSTRLMQELSADYKYTVVASGNSVATVLLRLSEDLYAAVLVEKKSLPRLLEKLDLS</sequence>
<feature type="domain" description="Roadblock/LAMTOR2" evidence="1">
    <location>
        <begin position="2"/>
        <end position="85"/>
    </location>
</feature>
<gene>
    <name evidence="2" type="ORF">ENV17_03575</name>
</gene>
<dbReference type="Pfam" id="PF03259">
    <property type="entry name" value="Robl_LC7"/>
    <property type="match status" value="1"/>
</dbReference>
<accession>A0A7C4FEC1</accession>
<protein>
    <recommendedName>
        <fullName evidence="1">Roadblock/LAMTOR2 domain-containing protein</fullName>
    </recommendedName>
</protein>
<organism evidence="2">
    <name type="scientific">Thermofilum pendens</name>
    <dbReference type="NCBI Taxonomy" id="2269"/>
    <lineage>
        <taxon>Archaea</taxon>
        <taxon>Thermoproteota</taxon>
        <taxon>Thermoprotei</taxon>
        <taxon>Thermofilales</taxon>
        <taxon>Thermofilaceae</taxon>
        <taxon>Thermofilum</taxon>
    </lineage>
</organism>
<dbReference type="InterPro" id="IPR004942">
    <property type="entry name" value="Roadblock/LAMTOR2_dom"/>
</dbReference>
<dbReference type="SUPFAM" id="SSF103196">
    <property type="entry name" value="Roadblock/LC7 domain"/>
    <property type="match status" value="1"/>
</dbReference>
<name>A0A7C4FEC1_THEPE</name>
<dbReference type="EMBL" id="DTFI01000085">
    <property type="protein sequence ID" value="HGI43449.1"/>
    <property type="molecule type" value="Genomic_DNA"/>
</dbReference>
<dbReference type="Gene3D" id="3.30.450.30">
    <property type="entry name" value="Dynein light chain 2a, cytoplasmic"/>
    <property type="match status" value="1"/>
</dbReference>
<dbReference type="AlphaFoldDB" id="A0A7C4FEC1"/>
<evidence type="ECO:0000313" key="2">
    <source>
        <dbReference type="EMBL" id="HGI43449.1"/>
    </source>
</evidence>
<reference evidence="2" key="1">
    <citation type="journal article" date="2020" name="mSystems">
        <title>Genome- and Community-Level Interaction Insights into Carbon Utilization and Element Cycling Functions of Hydrothermarchaeota in Hydrothermal Sediment.</title>
        <authorList>
            <person name="Zhou Z."/>
            <person name="Liu Y."/>
            <person name="Xu W."/>
            <person name="Pan J."/>
            <person name="Luo Z.H."/>
            <person name="Li M."/>
        </authorList>
    </citation>
    <scope>NUCLEOTIDE SEQUENCE [LARGE SCALE GENOMIC DNA]</scope>
    <source>
        <strain evidence="2">SpSt-735</strain>
    </source>
</reference>
<proteinExistence type="predicted"/>